<proteinExistence type="predicted"/>
<dbReference type="InterPro" id="IPR000675">
    <property type="entry name" value="Cutinase/axe"/>
</dbReference>
<accession>A0A6G1HDH3</accession>
<feature type="non-terminal residue" evidence="3">
    <location>
        <position position="197"/>
    </location>
</feature>
<sequence length="197" mass="20683">CAPAHIIVARGSNEPQGPGVIGSLANMTMRDAPGTSMESIVWPATIDNYANSSSEGTAATTAALSAKVLQCPQTKIIMMGYSQGAHVIGDSLCGGGLVGLPTPPVDPAISANVVAIVQYGDPRHLPNMPYDIGTSIKTGLFPRNLATQSCSRFAPLLRSFCDTGDPFCDQGTAIEVHRRYAREYNAQAREFVAAMLG</sequence>
<dbReference type="Pfam" id="PF01083">
    <property type="entry name" value="Cutinase"/>
    <property type="match status" value="1"/>
</dbReference>
<evidence type="ECO:0000256" key="2">
    <source>
        <dbReference type="ARBA" id="ARBA00023157"/>
    </source>
</evidence>
<dbReference type="Gene3D" id="3.40.50.1820">
    <property type="entry name" value="alpha/beta hydrolase"/>
    <property type="match status" value="1"/>
</dbReference>
<dbReference type="SUPFAM" id="SSF53474">
    <property type="entry name" value="alpha/beta-Hydrolases"/>
    <property type="match status" value="1"/>
</dbReference>
<evidence type="ECO:0000313" key="4">
    <source>
        <dbReference type="Proteomes" id="UP000800041"/>
    </source>
</evidence>
<keyword evidence="4" id="KW-1185">Reference proteome</keyword>
<dbReference type="PANTHER" id="PTHR33630">
    <property type="entry name" value="CUTINASE RV1984C-RELATED-RELATED"/>
    <property type="match status" value="1"/>
</dbReference>
<name>A0A6G1HDH3_9PEZI</name>
<dbReference type="Proteomes" id="UP000800041">
    <property type="component" value="Unassembled WGS sequence"/>
</dbReference>
<dbReference type="PANTHER" id="PTHR33630:SF9">
    <property type="entry name" value="CUTINASE 4"/>
    <property type="match status" value="1"/>
</dbReference>
<keyword evidence="1" id="KW-0378">Hydrolase</keyword>
<keyword evidence="2" id="KW-1015">Disulfide bond</keyword>
<organism evidence="3 4">
    <name type="scientific">Aulographum hederae CBS 113979</name>
    <dbReference type="NCBI Taxonomy" id="1176131"/>
    <lineage>
        <taxon>Eukaryota</taxon>
        <taxon>Fungi</taxon>
        <taxon>Dikarya</taxon>
        <taxon>Ascomycota</taxon>
        <taxon>Pezizomycotina</taxon>
        <taxon>Dothideomycetes</taxon>
        <taxon>Pleosporomycetidae</taxon>
        <taxon>Aulographales</taxon>
        <taxon>Aulographaceae</taxon>
    </lineage>
</organism>
<dbReference type="GO" id="GO:0052689">
    <property type="term" value="F:carboxylic ester hydrolase activity"/>
    <property type="evidence" value="ECO:0007669"/>
    <property type="project" value="UniProtKB-ARBA"/>
</dbReference>
<dbReference type="EMBL" id="ML977140">
    <property type="protein sequence ID" value="KAF1991070.1"/>
    <property type="molecule type" value="Genomic_DNA"/>
</dbReference>
<dbReference type="SMART" id="SM01110">
    <property type="entry name" value="Cutinase"/>
    <property type="match status" value="1"/>
</dbReference>
<protein>
    <submittedName>
        <fullName evidence="3">Carbohydrate esterase family 5 protein</fullName>
    </submittedName>
</protein>
<gene>
    <name evidence="3" type="ORF">K402DRAFT_297780</name>
</gene>
<dbReference type="InterPro" id="IPR029058">
    <property type="entry name" value="AB_hydrolase_fold"/>
</dbReference>
<feature type="non-terminal residue" evidence="3">
    <location>
        <position position="1"/>
    </location>
</feature>
<reference evidence="3" key="1">
    <citation type="journal article" date="2020" name="Stud. Mycol.">
        <title>101 Dothideomycetes genomes: a test case for predicting lifestyles and emergence of pathogens.</title>
        <authorList>
            <person name="Haridas S."/>
            <person name="Albert R."/>
            <person name="Binder M."/>
            <person name="Bloem J."/>
            <person name="Labutti K."/>
            <person name="Salamov A."/>
            <person name="Andreopoulos B."/>
            <person name="Baker S."/>
            <person name="Barry K."/>
            <person name="Bills G."/>
            <person name="Bluhm B."/>
            <person name="Cannon C."/>
            <person name="Castanera R."/>
            <person name="Culley D."/>
            <person name="Daum C."/>
            <person name="Ezra D."/>
            <person name="Gonzalez J."/>
            <person name="Henrissat B."/>
            <person name="Kuo A."/>
            <person name="Liang C."/>
            <person name="Lipzen A."/>
            <person name="Lutzoni F."/>
            <person name="Magnuson J."/>
            <person name="Mondo S."/>
            <person name="Nolan M."/>
            <person name="Ohm R."/>
            <person name="Pangilinan J."/>
            <person name="Park H.-J."/>
            <person name="Ramirez L."/>
            <person name="Alfaro M."/>
            <person name="Sun H."/>
            <person name="Tritt A."/>
            <person name="Yoshinaga Y."/>
            <person name="Zwiers L.-H."/>
            <person name="Turgeon B."/>
            <person name="Goodwin S."/>
            <person name="Spatafora J."/>
            <person name="Crous P."/>
            <person name="Grigoriev I."/>
        </authorList>
    </citation>
    <scope>NUCLEOTIDE SEQUENCE</scope>
    <source>
        <strain evidence="3">CBS 113979</strain>
    </source>
</reference>
<evidence type="ECO:0000313" key="3">
    <source>
        <dbReference type="EMBL" id="KAF1991070.1"/>
    </source>
</evidence>
<dbReference type="AlphaFoldDB" id="A0A6G1HDH3"/>
<dbReference type="OrthoDB" id="2586582at2759"/>
<evidence type="ECO:0000256" key="1">
    <source>
        <dbReference type="ARBA" id="ARBA00022801"/>
    </source>
</evidence>